<accession>A0ACC2WXQ8</accession>
<reference evidence="1" key="1">
    <citation type="submission" date="2023-04" db="EMBL/GenBank/DDBJ databases">
        <title>Draft Genome sequencing of Naganishia species isolated from polar environments using Oxford Nanopore Technology.</title>
        <authorList>
            <person name="Leo P."/>
            <person name="Venkateswaran K."/>
        </authorList>
    </citation>
    <scope>NUCLEOTIDE SEQUENCE</scope>
    <source>
        <strain evidence="1">MNA-CCFEE 5262</strain>
    </source>
</reference>
<evidence type="ECO:0000313" key="2">
    <source>
        <dbReference type="Proteomes" id="UP001230649"/>
    </source>
</evidence>
<sequence>MCGSGAARRAHAHLDLGKLRLHQLPTITPQAEEHGAFFKFLKVFWKEHHLSAQASNIVKRLELKVLGDVMSQTKRILQAWKDFMSEDSFFVNVGFFVGLTTDVLSGQTEEATDRTVRRLYGPLLESTEVISARSGPQAFGGVYLRCPMRRDGRRVAAFLQTTPESTGLNMALGGWSIKAHPRPRG</sequence>
<dbReference type="EMBL" id="JASBWS010000005">
    <property type="protein sequence ID" value="KAJ9115586.1"/>
    <property type="molecule type" value="Genomic_DNA"/>
</dbReference>
<comment type="caution">
    <text evidence="1">The sequence shown here is derived from an EMBL/GenBank/DDBJ whole genome shotgun (WGS) entry which is preliminary data.</text>
</comment>
<dbReference type="Proteomes" id="UP001230649">
    <property type="component" value="Unassembled WGS sequence"/>
</dbReference>
<gene>
    <name evidence="1" type="ORF">QFC20_000911</name>
</gene>
<name>A0ACC2WXQ8_9TREE</name>
<organism evidence="1 2">
    <name type="scientific">Naganishia adeliensis</name>
    <dbReference type="NCBI Taxonomy" id="92952"/>
    <lineage>
        <taxon>Eukaryota</taxon>
        <taxon>Fungi</taxon>
        <taxon>Dikarya</taxon>
        <taxon>Basidiomycota</taxon>
        <taxon>Agaricomycotina</taxon>
        <taxon>Tremellomycetes</taxon>
        <taxon>Filobasidiales</taxon>
        <taxon>Filobasidiaceae</taxon>
        <taxon>Naganishia</taxon>
    </lineage>
</organism>
<proteinExistence type="predicted"/>
<protein>
    <submittedName>
        <fullName evidence="1">Uncharacterized protein</fullName>
    </submittedName>
</protein>
<evidence type="ECO:0000313" key="1">
    <source>
        <dbReference type="EMBL" id="KAJ9115586.1"/>
    </source>
</evidence>
<keyword evidence="2" id="KW-1185">Reference proteome</keyword>